<feature type="binding site" evidence="1">
    <location>
        <begin position="71"/>
        <end position="74"/>
    </location>
    <ligand>
        <name>dUMP</name>
        <dbReference type="ChEBI" id="CHEBI:246422"/>
        <note>ligand shared between dimeric partners</note>
    </ligand>
</feature>
<comment type="function">
    <text evidence="1">Catalyzes the reductive methylation of 2'-deoxyuridine-5'-monophosphate (dUMP) to 2'-deoxythymidine-5'-monophosphate (dTMP) while utilizing 5,10-methylenetetrahydrofolate (mTHF) as the methyl donor, and NADPH and FADH(2) as the reductant.</text>
</comment>
<comment type="cofactor">
    <cofactor evidence="1">
        <name>FAD</name>
        <dbReference type="ChEBI" id="CHEBI:57692"/>
    </cofactor>
    <text evidence="1">Binds 4 FAD per tetramer. Each FAD binding site is formed by three monomers.</text>
</comment>
<dbReference type="PANTHER" id="PTHR34934:SF1">
    <property type="entry name" value="FLAVIN-DEPENDENT THYMIDYLATE SYNTHASE"/>
    <property type="match status" value="1"/>
</dbReference>
<evidence type="ECO:0000256" key="1">
    <source>
        <dbReference type="HAMAP-Rule" id="MF_01408"/>
    </source>
</evidence>
<evidence type="ECO:0000313" key="3">
    <source>
        <dbReference type="Proteomes" id="UP001176223"/>
    </source>
</evidence>
<dbReference type="PROSITE" id="PS51331">
    <property type="entry name" value="THYX"/>
    <property type="match status" value="1"/>
</dbReference>
<dbReference type="InterPro" id="IPR003669">
    <property type="entry name" value="Thymidylate_synthase_ThyX"/>
</dbReference>
<dbReference type="RefSeq" id="WP_131937563.1">
    <property type="nucleotide sequence ID" value="NZ_JANURU010000003.1"/>
</dbReference>
<feature type="active site" description="Involved in ionization of N3 of dUMP, leading to its activation" evidence="1">
    <location>
        <position position="170"/>
    </location>
</feature>
<feature type="binding site" description="in other chain" evidence="1">
    <location>
        <position position="143"/>
    </location>
    <ligand>
        <name>dUMP</name>
        <dbReference type="ChEBI" id="CHEBI:246422"/>
        <note>ligand shared between dimeric partners</note>
    </ligand>
</feature>
<organism evidence="2 3">
    <name type="scientific">Campylobacter felis</name>
    <dbReference type="NCBI Taxonomy" id="2974565"/>
    <lineage>
        <taxon>Bacteria</taxon>
        <taxon>Pseudomonadati</taxon>
        <taxon>Campylobacterota</taxon>
        <taxon>Epsilonproteobacteria</taxon>
        <taxon>Campylobacterales</taxon>
        <taxon>Campylobacteraceae</taxon>
        <taxon>Campylobacter</taxon>
    </lineage>
</organism>
<keyword evidence="1 2" id="KW-0808">Transferase</keyword>
<keyword evidence="1" id="KW-0521">NADP</keyword>
<dbReference type="EMBL" id="JANURU010000003">
    <property type="protein sequence ID" value="MDL0146388.1"/>
    <property type="molecule type" value="Genomic_DNA"/>
</dbReference>
<keyword evidence="1" id="KW-0274">FAD</keyword>
<dbReference type="GO" id="GO:0050797">
    <property type="term" value="F:thymidylate synthase (FAD) activity"/>
    <property type="evidence" value="ECO:0007669"/>
    <property type="project" value="UniProtKB-EC"/>
</dbReference>
<dbReference type="PANTHER" id="PTHR34934">
    <property type="entry name" value="FLAVIN-DEPENDENT THYMIDYLATE SYNTHASE"/>
    <property type="match status" value="1"/>
</dbReference>
<keyword evidence="1" id="KW-0285">Flavoprotein</keyword>
<dbReference type="Pfam" id="PF02511">
    <property type="entry name" value="Thy1"/>
    <property type="match status" value="1"/>
</dbReference>
<keyword evidence="1 2" id="KW-0489">Methyltransferase</keyword>
<dbReference type="Proteomes" id="UP001176223">
    <property type="component" value="Unassembled WGS sequence"/>
</dbReference>
<dbReference type="CDD" id="cd20175">
    <property type="entry name" value="ThyX"/>
    <property type="match status" value="1"/>
</dbReference>
<comment type="caution">
    <text evidence="1">Lacks conserved residue(s) required for the propagation of feature annotation.</text>
</comment>
<dbReference type="GO" id="GO:0032259">
    <property type="term" value="P:methylation"/>
    <property type="evidence" value="ECO:0007669"/>
    <property type="project" value="UniProtKB-KW"/>
</dbReference>
<dbReference type="NCBIfam" id="TIGR02170">
    <property type="entry name" value="thyX"/>
    <property type="match status" value="1"/>
</dbReference>
<feature type="binding site" evidence="1">
    <location>
        <position position="50"/>
    </location>
    <ligand>
        <name>FAD</name>
        <dbReference type="ChEBI" id="CHEBI:57692"/>
        <note>ligand shared between neighboring subunits</note>
    </ligand>
</feature>
<keyword evidence="3" id="KW-1185">Reference proteome</keyword>
<feature type="binding site" evidence="1">
    <location>
        <begin position="159"/>
        <end position="161"/>
    </location>
    <ligand>
        <name>FAD</name>
        <dbReference type="ChEBI" id="CHEBI:57692"/>
        <note>ligand shared between neighboring subunits</note>
    </ligand>
</feature>
<comment type="catalytic activity">
    <reaction evidence="1">
        <text>dUMP + (6R)-5,10-methylene-5,6,7,8-tetrahydrofolate + NADPH + H(+) = dTMP + (6S)-5,6,7,8-tetrahydrofolate + NADP(+)</text>
        <dbReference type="Rhea" id="RHEA:29043"/>
        <dbReference type="ChEBI" id="CHEBI:15378"/>
        <dbReference type="ChEBI" id="CHEBI:15636"/>
        <dbReference type="ChEBI" id="CHEBI:57453"/>
        <dbReference type="ChEBI" id="CHEBI:57783"/>
        <dbReference type="ChEBI" id="CHEBI:58349"/>
        <dbReference type="ChEBI" id="CHEBI:63528"/>
        <dbReference type="ChEBI" id="CHEBI:246422"/>
        <dbReference type="EC" id="2.1.1.148"/>
    </reaction>
</comment>
<sequence length="204" mass="23699">MRVTLLFHTPLSVCSHATRTCWQSFEKGDCGGEKDKELIDRVGNKFKHASTLEHLNYNFYIQEISRACLQELARHRHASFSVKSTRYTLKELRNESEFKENDFENAGRYLVFCGNEAVDNASIKALENLREILQTSISLDLAKYCLPESYKTELTFSINARSLQNFLSLRSSKSALWEIRALARTMFEALPDEHRFIFEHCMQD</sequence>
<dbReference type="SUPFAM" id="SSF69796">
    <property type="entry name" value="Thymidylate synthase-complementing protein Thy1"/>
    <property type="match status" value="1"/>
</dbReference>
<comment type="subunit">
    <text evidence="1">Homotetramer.</text>
</comment>
<dbReference type="Gene3D" id="3.30.1360.170">
    <property type="match status" value="1"/>
</dbReference>
<comment type="caution">
    <text evidence="2">The sequence shown here is derived from an EMBL/GenBank/DDBJ whole genome shotgun (WGS) entry which is preliminary data.</text>
</comment>
<reference evidence="2" key="2">
    <citation type="journal article" date="2023" name="Microorganisms">
        <title>Isolation and Genomic Characteristics of Cat-Borne Campylobacter felis sp. nov. and Sheep-Borne Campylobacter ovis sp. nov.</title>
        <authorList>
            <person name="Wang H."/>
            <person name="Li Y."/>
            <person name="Gu Y."/>
            <person name="Zhou G."/>
            <person name="Chen X."/>
            <person name="Zhang X."/>
            <person name="Shao Z."/>
            <person name="Zhang J."/>
            <person name="Zhang M."/>
        </authorList>
    </citation>
    <scope>NUCLEOTIDE SEQUENCE</scope>
    <source>
        <strain evidence="2">XJK33-1</strain>
    </source>
</reference>
<dbReference type="HAMAP" id="MF_01408">
    <property type="entry name" value="ThyX"/>
    <property type="match status" value="1"/>
</dbReference>
<proteinExistence type="inferred from homology"/>
<dbReference type="InterPro" id="IPR036098">
    <property type="entry name" value="Thymidylate_synthase_ThyX_sf"/>
</dbReference>
<evidence type="ECO:0000313" key="2">
    <source>
        <dbReference type="EMBL" id="MDL0146388.1"/>
    </source>
</evidence>
<feature type="binding site" evidence="1">
    <location>
        <begin position="74"/>
        <end position="76"/>
    </location>
    <ligand>
        <name>FAD</name>
        <dbReference type="ChEBI" id="CHEBI:57692"/>
        <note>ligand shared between neighboring subunits</note>
    </ligand>
</feature>
<name>A0ABT7I2D6_9BACT</name>
<feature type="binding site" evidence="1">
    <location>
        <position position="165"/>
    </location>
    <ligand>
        <name>FAD</name>
        <dbReference type="ChEBI" id="CHEBI:57692"/>
        <note>ligand shared between neighboring subunits</note>
    </ligand>
</feature>
<dbReference type="EC" id="2.1.1.148" evidence="1"/>
<comment type="similarity">
    <text evidence="1">Belongs to the thymidylate synthase ThyX family.</text>
</comment>
<gene>
    <name evidence="1 2" type="primary">thyX</name>
    <name evidence="2" type="ORF">NYG95_01855</name>
</gene>
<feature type="binding site" evidence="1">
    <location>
        <position position="170"/>
    </location>
    <ligand>
        <name>dUMP</name>
        <dbReference type="ChEBI" id="CHEBI:246422"/>
        <note>ligand shared between dimeric partners</note>
    </ligand>
</feature>
<feature type="binding site" description="in other chain" evidence="1">
    <location>
        <begin position="84"/>
        <end position="86"/>
    </location>
    <ligand>
        <name>dUMP</name>
        <dbReference type="ChEBI" id="CHEBI:246422"/>
        <note>ligand shared between dimeric partners</note>
    </ligand>
</feature>
<keyword evidence="1" id="KW-0545">Nucleotide biosynthesis</keyword>
<reference evidence="2" key="1">
    <citation type="submission" date="2022-08" db="EMBL/GenBank/DDBJ databases">
        <authorList>
            <person name="Wang H."/>
        </authorList>
    </citation>
    <scope>NUCLEOTIDE SEQUENCE</scope>
    <source>
        <strain evidence="2">XJK33-1</strain>
    </source>
</reference>
<protein>
    <recommendedName>
        <fullName evidence="1">Flavin-dependent thymidylate synthase</fullName>
        <shortName evidence="1">FDTS</shortName>
        <ecNumber evidence="1">2.1.1.148</ecNumber>
    </recommendedName>
    <alternativeName>
        <fullName evidence="1">FAD-dependent thymidylate synthase</fullName>
    </alternativeName>
    <alternativeName>
        <fullName evidence="1">Thymidylate synthase ThyX</fullName>
        <shortName evidence="1">TS</shortName>
        <shortName evidence="1">TSase</shortName>
    </alternativeName>
</protein>
<accession>A0ABT7I2D6</accession>
<comment type="pathway">
    <text evidence="1">Pyrimidine metabolism; dTTP biosynthesis.</text>
</comment>